<dbReference type="Pfam" id="PF12724">
    <property type="entry name" value="Flavodoxin_5"/>
    <property type="match status" value="1"/>
</dbReference>
<reference evidence="2 3" key="1">
    <citation type="submission" date="2019-04" db="EMBL/GenBank/DDBJ databases">
        <authorList>
            <person name="Embree M."/>
            <person name="Gaffney J.R."/>
        </authorList>
    </citation>
    <scope>NUCLEOTIDE SEQUENCE [LARGE SCALE GENOMIC DNA]</scope>
    <source>
        <strain evidence="2 3">JE7A12</strain>
    </source>
</reference>
<accession>A0A4P8XZE7</accession>
<gene>
    <name evidence="2" type="ORF">E5Z56_09735</name>
</gene>
<dbReference type="Proteomes" id="UP000301475">
    <property type="component" value="Chromosome"/>
</dbReference>
<feature type="domain" description="Flavodoxin" evidence="1">
    <location>
        <begin position="5"/>
        <end position="137"/>
    </location>
</feature>
<dbReference type="GO" id="GO:0070819">
    <property type="term" value="F:menaquinone-dependent protoporphyrinogen oxidase activity"/>
    <property type="evidence" value="ECO:0007669"/>
    <property type="project" value="TreeGrafter"/>
</dbReference>
<protein>
    <submittedName>
        <fullName evidence="2">Flavodoxin</fullName>
    </submittedName>
</protein>
<dbReference type="InterPro" id="IPR052200">
    <property type="entry name" value="Protoporphyrinogen_IX_DH"/>
</dbReference>
<dbReference type="GO" id="GO:0010181">
    <property type="term" value="F:FMN binding"/>
    <property type="evidence" value="ECO:0007669"/>
    <property type="project" value="TreeGrafter"/>
</dbReference>
<dbReference type="InterPro" id="IPR029039">
    <property type="entry name" value="Flavoprotein-like_sf"/>
</dbReference>
<dbReference type="SUPFAM" id="SSF52218">
    <property type="entry name" value="Flavoproteins"/>
    <property type="match status" value="1"/>
</dbReference>
<dbReference type="PANTHER" id="PTHR38030">
    <property type="entry name" value="PROTOPORPHYRINOGEN IX DEHYDROGENASE [MENAQUINONE]"/>
    <property type="match status" value="1"/>
</dbReference>
<evidence type="ECO:0000259" key="1">
    <source>
        <dbReference type="Pfam" id="PF12724"/>
    </source>
</evidence>
<proteinExistence type="predicted"/>
<dbReference type="AlphaFoldDB" id="A0A4P8XZE7"/>
<dbReference type="EMBL" id="CP039381">
    <property type="protein sequence ID" value="QCT07619.1"/>
    <property type="molecule type" value="Genomic_DNA"/>
</dbReference>
<dbReference type="GO" id="GO:0006783">
    <property type="term" value="P:heme biosynthetic process"/>
    <property type="evidence" value="ECO:0007669"/>
    <property type="project" value="TreeGrafter"/>
</dbReference>
<sequence length="173" mass="19843">MMKGIILYQSKYGATKKYADWISEATGFECVETKKANIKEVEKYDIIVLGGGIYAMGIAGLSFLKRNIDVLSNKKIIVFFCCASPYDEDAHKQIRSHNMKDKLSDIPIFYCRGAWDMDSMSFKDKTLCKMLRKAVSKKDPADYEIWEKAIMDAGENKCDWTDKKYIDPILECI</sequence>
<dbReference type="Gene3D" id="3.40.50.360">
    <property type="match status" value="1"/>
</dbReference>
<dbReference type="InterPro" id="IPR026816">
    <property type="entry name" value="Flavodoxin_dom"/>
</dbReference>
<keyword evidence="3" id="KW-1185">Reference proteome</keyword>
<dbReference type="KEGG" id="ruj:E5Z56_09735"/>
<evidence type="ECO:0000313" key="3">
    <source>
        <dbReference type="Proteomes" id="UP000301475"/>
    </source>
</evidence>
<dbReference type="PANTHER" id="PTHR38030:SF2">
    <property type="entry name" value="PROTOPORPHYRINOGEN IX DEHYDROGENASE [QUINONE]"/>
    <property type="match status" value="1"/>
</dbReference>
<name>A0A4P8XZE7_9FIRM</name>
<dbReference type="OrthoDB" id="2146857at2"/>
<organism evidence="2 3">
    <name type="scientific">Ruminococcus bovis</name>
    <dbReference type="NCBI Taxonomy" id="2564099"/>
    <lineage>
        <taxon>Bacteria</taxon>
        <taxon>Bacillati</taxon>
        <taxon>Bacillota</taxon>
        <taxon>Clostridia</taxon>
        <taxon>Eubacteriales</taxon>
        <taxon>Oscillospiraceae</taxon>
        <taxon>Ruminococcus</taxon>
    </lineage>
</organism>
<evidence type="ECO:0000313" key="2">
    <source>
        <dbReference type="EMBL" id="QCT07619.1"/>
    </source>
</evidence>